<reference evidence="1 2" key="1">
    <citation type="submission" date="2014-04" db="EMBL/GenBank/DDBJ databases">
        <authorList>
            <person name="Sears C."/>
            <person name="Carroll K."/>
            <person name="Sack B.R."/>
            <person name="Qadri F."/>
            <person name="Myers L.L."/>
            <person name="Chung G.-T."/>
            <person name="Escheverria P."/>
            <person name="Fraser C.M."/>
            <person name="Sadzewicz L."/>
            <person name="Shefchek K.A."/>
            <person name="Tallon L."/>
            <person name="Das S.P."/>
            <person name="Daugherty S."/>
            <person name="Mongodin E.F."/>
        </authorList>
    </citation>
    <scope>NUCLEOTIDE SEQUENCE [LARGE SCALE GENOMIC DNA]</scope>
    <source>
        <strain evidence="1 2">3975 RP4</strain>
    </source>
</reference>
<organism evidence="1 2">
    <name type="scientific">Phocaeicola vulgatus str. 3975 RP4</name>
    <dbReference type="NCBI Taxonomy" id="1339352"/>
    <lineage>
        <taxon>Bacteria</taxon>
        <taxon>Pseudomonadati</taxon>
        <taxon>Bacteroidota</taxon>
        <taxon>Bacteroidia</taxon>
        <taxon>Bacteroidales</taxon>
        <taxon>Bacteroidaceae</taxon>
        <taxon>Phocaeicola</taxon>
    </lineage>
</organism>
<dbReference type="Proteomes" id="UP000027661">
    <property type="component" value="Unassembled WGS sequence"/>
</dbReference>
<comment type="caution">
    <text evidence="1">The sequence shown here is derived from an EMBL/GenBank/DDBJ whole genome shotgun (WGS) entry which is preliminary data.</text>
</comment>
<gene>
    <name evidence="1" type="ORF">M099_3028</name>
</gene>
<protein>
    <submittedName>
        <fullName evidence="1">Uncharacterized protein</fullName>
    </submittedName>
</protein>
<sequence>MPSVPVPDKHTNRPYRYIQPTAFKQMCLFQGVTKLRQNVTGIPKLSEEREVITDKKWW</sequence>
<accession>A0A069SCM9</accession>
<name>A0A069SCM9_PHOVU</name>
<evidence type="ECO:0000313" key="1">
    <source>
        <dbReference type="EMBL" id="KDS51782.1"/>
    </source>
</evidence>
<dbReference type="EMBL" id="JNHM01000053">
    <property type="protein sequence ID" value="KDS51782.1"/>
    <property type="molecule type" value="Genomic_DNA"/>
</dbReference>
<evidence type="ECO:0000313" key="2">
    <source>
        <dbReference type="Proteomes" id="UP000027661"/>
    </source>
</evidence>
<dbReference type="AlphaFoldDB" id="A0A069SCM9"/>
<proteinExistence type="predicted"/>